<evidence type="ECO:0000313" key="1">
    <source>
        <dbReference type="EMBL" id="SVE64182.1"/>
    </source>
</evidence>
<reference evidence="1" key="1">
    <citation type="submission" date="2018-05" db="EMBL/GenBank/DDBJ databases">
        <authorList>
            <person name="Lanie J.A."/>
            <person name="Ng W.-L."/>
            <person name="Kazmierczak K.M."/>
            <person name="Andrzejewski T.M."/>
            <person name="Davidsen T.M."/>
            <person name="Wayne K.J."/>
            <person name="Tettelin H."/>
            <person name="Glass J.I."/>
            <person name="Rusch D."/>
            <person name="Podicherti R."/>
            <person name="Tsui H.-C.T."/>
            <person name="Winkler M.E."/>
        </authorList>
    </citation>
    <scope>NUCLEOTIDE SEQUENCE</scope>
</reference>
<protein>
    <recommendedName>
        <fullName evidence="2">NADH-dependent oxidoreductase</fullName>
    </recommendedName>
</protein>
<sequence>MKKLLTATYLLLTPVLISQANEILVETESFEKQGGWKLDTQFITEMGSPYLLAHGLGTPVKDATTTIEVKKGGTYRLFARTKDWVARWKASGQPGRFQVIVNGKPSKTTFGTEGVKWHWQDGGKVELPKGKVTLALRDLTGFNGRCDALYFTTGTKAPTNDSGILPSWRRTLLGLPEKSGEKDYDLVVIGGGYSG</sequence>
<evidence type="ECO:0008006" key="2">
    <source>
        <dbReference type="Google" id="ProtNLM"/>
    </source>
</evidence>
<name>A0A383F4S7_9ZZZZ</name>
<accession>A0A383F4S7</accession>
<gene>
    <name evidence="1" type="ORF">METZ01_LOCUS517036</name>
</gene>
<dbReference type="AlphaFoldDB" id="A0A383F4S7"/>
<feature type="non-terminal residue" evidence="1">
    <location>
        <position position="195"/>
    </location>
</feature>
<proteinExistence type="predicted"/>
<dbReference type="EMBL" id="UINC01231584">
    <property type="protein sequence ID" value="SVE64182.1"/>
    <property type="molecule type" value="Genomic_DNA"/>
</dbReference>
<organism evidence="1">
    <name type="scientific">marine metagenome</name>
    <dbReference type="NCBI Taxonomy" id="408172"/>
    <lineage>
        <taxon>unclassified sequences</taxon>
        <taxon>metagenomes</taxon>
        <taxon>ecological metagenomes</taxon>
    </lineage>
</organism>
<dbReference type="Gene3D" id="2.60.120.260">
    <property type="entry name" value="Galactose-binding domain-like"/>
    <property type="match status" value="1"/>
</dbReference>